<accession>A0A0F4GMM6</accession>
<dbReference type="STRING" id="1047168.A0A0F4GMM6"/>
<dbReference type="AlphaFoldDB" id="A0A0F4GMM6"/>
<comment type="subcellular location">
    <subcellularLocation>
        <location evidence="1 7">Nucleus</location>
    </subcellularLocation>
</comment>
<sequence>MAYAASPNANAGATTNDELDRLLDMDNAVDDFLNDIGVRAGEQGNPRATEPAARDEDQEVQVKKKRNPVPKLDENRLLSNAGIPRLRKITKTKLKFRGKGYEFSDISNLLNTYQLWLDDLYPRAKFRDALTMVEKVGHSKRMQVTRRAWLDDTKPNRQGLDPDVQMSGANGEDNTDANGQREESPMFGDNVGGRPREDELDALMVESGGNTEPGRDTTRPDRTDGSRDEPDDDELDALLAENDDAAAAAPSQSVKTRGPFAEDSDDDDLDALMAEQESNTRDKSVQAMKPPAEEDDDFADDEEAMASMGW</sequence>
<gene>
    <name evidence="10" type="ORF">TI39_contig410g00003</name>
</gene>
<dbReference type="GO" id="GO:0031298">
    <property type="term" value="C:replication fork protection complex"/>
    <property type="evidence" value="ECO:0007669"/>
    <property type="project" value="TreeGrafter"/>
</dbReference>
<dbReference type="Proteomes" id="UP000033647">
    <property type="component" value="Unassembled WGS sequence"/>
</dbReference>
<evidence type="ECO:0000256" key="1">
    <source>
        <dbReference type="ARBA" id="ARBA00004123"/>
    </source>
</evidence>
<evidence type="ECO:0000256" key="8">
    <source>
        <dbReference type="SAM" id="MobiDB-lite"/>
    </source>
</evidence>
<dbReference type="InterPro" id="IPR040038">
    <property type="entry name" value="TIPIN/Csm3/Swi3"/>
</dbReference>
<comment type="caution">
    <text evidence="10">The sequence shown here is derived from an EMBL/GenBank/DDBJ whole genome shotgun (WGS) entry which is preliminary data.</text>
</comment>
<keyword evidence="6 7" id="KW-0131">Cell cycle</keyword>
<evidence type="ECO:0000313" key="10">
    <source>
        <dbReference type="EMBL" id="KJX98483.1"/>
    </source>
</evidence>
<dbReference type="GO" id="GO:0003677">
    <property type="term" value="F:DNA binding"/>
    <property type="evidence" value="ECO:0007669"/>
    <property type="project" value="TreeGrafter"/>
</dbReference>
<feature type="compositionally biased region" description="Acidic residues" evidence="8">
    <location>
        <begin position="229"/>
        <end position="244"/>
    </location>
</feature>
<feature type="region of interest" description="Disordered" evidence="8">
    <location>
        <begin position="38"/>
        <end position="66"/>
    </location>
</feature>
<keyword evidence="3 7" id="KW-0227">DNA damage</keyword>
<keyword evidence="5 7" id="KW-0539">Nucleus</keyword>
<organism evidence="10 11">
    <name type="scientific">Zymoseptoria brevis</name>
    <dbReference type="NCBI Taxonomy" id="1047168"/>
    <lineage>
        <taxon>Eukaryota</taxon>
        <taxon>Fungi</taxon>
        <taxon>Dikarya</taxon>
        <taxon>Ascomycota</taxon>
        <taxon>Pezizomycotina</taxon>
        <taxon>Dothideomycetes</taxon>
        <taxon>Dothideomycetidae</taxon>
        <taxon>Mycosphaerellales</taxon>
        <taxon>Mycosphaerellaceae</taxon>
        <taxon>Zymoseptoria</taxon>
    </lineage>
</organism>
<dbReference type="OrthoDB" id="437078at2759"/>
<evidence type="ECO:0000256" key="7">
    <source>
        <dbReference type="RuleBase" id="RU366049"/>
    </source>
</evidence>
<evidence type="ECO:0000256" key="2">
    <source>
        <dbReference type="ARBA" id="ARBA00006075"/>
    </source>
</evidence>
<feature type="domain" description="Chromosome segregation in meiosis protein 3" evidence="9">
    <location>
        <begin position="71"/>
        <end position="153"/>
    </location>
</feature>
<dbReference type="EMBL" id="LAFY01000402">
    <property type="protein sequence ID" value="KJX98483.1"/>
    <property type="molecule type" value="Genomic_DNA"/>
</dbReference>
<evidence type="ECO:0000256" key="4">
    <source>
        <dbReference type="ARBA" id="ARBA00022880"/>
    </source>
</evidence>
<feature type="compositionally biased region" description="Basic and acidic residues" evidence="8">
    <location>
        <begin position="213"/>
        <end position="228"/>
    </location>
</feature>
<comment type="function">
    <text evidence="7">Plays an important role in the control of DNA replication and the maintenance of replication fork stability.</text>
</comment>
<evidence type="ECO:0000256" key="5">
    <source>
        <dbReference type="ARBA" id="ARBA00023242"/>
    </source>
</evidence>
<dbReference type="Pfam" id="PF07962">
    <property type="entry name" value="Swi3"/>
    <property type="match status" value="1"/>
</dbReference>
<dbReference type="GO" id="GO:0000076">
    <property type="term" value="P:DNA replication checkpoint signaling"/>
    <property type="evidence" value="ECO:0007669"/>
    <property type="project" value="UniProtKB-UniRule"/>
</dbReference>
<comment type="similarity">
    <text evidence="2 7">Belongs to the CSM3 family.</text>
</comment>
<keyword evidence="4" id="KW-0236">DNA replication inhibitor</keyword>
<dbReference type="PANTHER" id="PTHR13220">
    <property type="entry name" value="TIMELESS INTERACTING-RELATED"/>
    <property type="match status" value="1"/>
</dbReference>
<dbReference type="GO" id="GO:0006974">
    <property type="term" value="P:DNA damage response"/>
    <property type="evidence" value="ECO:0007669"/>
    <property type="project" value="UniProtKB-KW"/>
</dbReference>
<name>A0A0F4GMM6_9PEZI</name>
<keyword evidence="11" id="KW-1185">Reference proteome</keyword>
<evidence type="ECO:0000259" key="9">
    <source>
        <dbReference type="Pfam" id="PF07962"/>
    </source>
</evidence>
<reference evidence="10 11" key="1">
    <citation type="submission" date="2015-03" db="EMBL/GenBank/DDBJ databases">
        <title>RNA-seq based gene annotation and comparative genomics of four Zymoseptoria species reveal species-specific pathogenicity related genes and transposable element activity.</title>
        <authorList>
            <person name="Grandaubert J."/>
            <person name="Bhattacharyya A."/>
            <person name="Stukenbrock E.H."/>
        </authorList>
    </citation>
    <scope>NUCLEOTIDE SEQUENCE [LARGE SCALE GENOMIC DNA]</scope>
    <source>
        <strain evidence="10 11">Zb18110</strain>
    </source>
</reference>
<proteinExistence type="inferred from homology"/>
<evidence type="ECO:0000313" key="11">
    <source>
        <dbReference type="Proteomes" id="UP000033647"/>
    </source>
</evidence>
<dbReference type="GO" id="GO:0031297">
    <property type="term" value="P:replication fork processing"/>
    <property type="evidence" value="ECO:0007669"/>
    <property type="project" value="UniProtKB-UniRule"/>
</dbReference>
<dbReference type="PANTHER" id="PTHR13220:SF11">
    <property type="entry name" value="TIMELESS-INTERACTING PROTEIN"/>
    <property type="match status" value="1"/>
</dbReference>
<dbReference type="InterPro" id="IPR012923">
    <property type="entry name" value="Csm3"/>
</dbReference>
<evidence type="ECO:0000256" key="6">
    <source>
        <dbReference type="ARBA" id="ARBA00023306"/>
    </source>
</evidence>
<dbReference type="GO" id="GO:0043111">
    <property type="term" value="P:replication fork arrest"/>
    <property type="evidence" value="ECO:0007669"/>
    <property type="project" value="TreeGrafter"/>
</dbReference>
<feature type="region of interest" description="Disordered" evidence="8">
    <location>
        <begin position="147"/>
        <end position="310"/>
    </location>
</feature>
<protein>
    <recommendedName>
        <fullName evidence="7">Chromosome segregation in meiosis protein</fullName>
    </recommendedName>
</protein>
<feature type="compositionally biased region" description="Acidic residues" evidence="8">
    <location>
        <begin position="293"/>
        <end position="304"/>
    </location>
</feature>
<evidence type="ECO:0000256" key="3">
    <source>
        <dbReference type="ARBA" id="ARBA00022763"/>
    </source>
</evidence>